<dbReference type="AlphaFoldDB" id="I3T7Y8"/>
<sequence length="49" mass="5429">MRSVEQVEENVAAARELAAFGIDEETLSEVENILKPVKNQSWPSGIQQS</sequence>
<protein>
    <recommendedName>
        <fullName evidence="2">NADP-dependent oxidoreductase domain-containing protein</fullName>
    </recommendedName>
</protein>
<reference evidence="1" key="1">
    <citation type="submission" date="2012-05" db="EMBL/GenBank/DDBJ databases">
        <authorList>
            <person name="Krishnakumar V."/>
            <person name="Cheung F."/>
            <person name="Xiao Y."/>
            <person name="Chan A."/>
            <person name="Moskal W.A."/>
            <person name="Town C.D."/>
        </authorList>
    </citation>
    <scope>NUCLEOTIDE SEQUENCE</scope>
</reference>
<organism evidence="1">
    <name type="scientific">Lotus japonicus</name>
    <name type="common">Lotus corniculatus var. japonicus</name>
    <dbReference type="NCBI Taxonomy" id="34305"/>
    <lineage>
        <taxon>Eukaryota</taxon>
        <taxon>Viridiplantae</taxon>
        <taxon>Streptophyta</taxon>
        <taxon>Embryophyta</taxon>
        <taxon>Tracheophyta</taxon>
        <taxon>Spermatophyta</taxon>
        <taxon>Magnoliopsida</taxon>
        <taxon>eudicotyledons</taxon>
        <taxon>Gunneridae</taxon>
        <taxon>Pentapetalae</taxon>
        <taxon>rosids</taxon>
        <taxon>fabids</taxon>
        <taxon>Fabales</taxon>
        <taxon>Fabaceae</taxon>
        <taxon>Papilionoideae</taxon>
        <taxon>50 kb inversion clade</taxon>
        <taxon>NPAAA clade</taxon>
        <taxon>Hologalegina</taxon>
        <taxon>robinioid clade</taxon>
        <taxon>Loteae</taxon>
        <taxon>Lotus</taxon>
    </lineage>
</organism>
<dbReference type="EMBL" id="BT148836">
    <property type="protein sequence ID" value="AFK48630.1"/>
    <property type="molecule type" value="mRNA"/>
</dbReference>
<evidence type="ECO:0008006" key="2">
    <source>
        <dbReference type="Google" id="ProtNLM"/>
    </source>
</evidence>
<name>I3T7Y8_LOTJA</name>
<accession>I3T7Y8</accession>
<evidence type="ECO:0000313" key="1">
    <source>
        <dbReference type="EMBL" id="AFK48630.1"/>
    </source>
</evidence>
<proteinExistence type="evidence at transcript level"/>